<dbReference type="SMART" id="SM00575">
    <property type="entry name" value="ZnF_PMZ"/>
    <property type="match status" value="1"/>
</dbReference>
<dbReference type="PANTHER" id="PTHR31973">
    <property type="entry name" value="POLYPROTEIN, PUTATIVE-RELATED"/>
    <property type="match status" value="1"/>
</dbReference>
<protein>
    <recommendedName>
        <fullName evidence="6">SWIM-type domain-containing protein</fullName>
    </recommendedName>
</protein>
<dbReference type="InterPro" id="IPR007527">
    <property type="entry name" value="Znf_SWIM"/>
</dbReference>
<keyword evidence="8" id="KW-1185">Reference proteome</keyword>
<keyword evidence="2 4" id="KW-0863">Zinc-finger</keyword>
<dbReference type="Proteomes" id="UP000823749">
    <property type="component" value="Chromosome 5"/>
</dbReference>
<evidence type="ECO:0000256" key="2">
    <source>
        <dbReference type="ARBA" id="ARBA00022771"/>
    </source>
</evidence>
<dbReference type="InterPro" id="IPR006564">
    <property type="entry name" value="Znf_PMZ"/>
</dbReference>
<organism evidence="7 8">
    <name type="scientific">Rhododendron griersonianum</name>
    <dbReference type="NCBI Taxonomy" id="479676"/>
    <lineage>
        <taxon>Eukaryota</taxon>
        <taxon>Viridiplantae</taxon>
        <taxon>Streptophyta</taxon>
        <taxon>Embryophyta</taxon>
        <taxon>Tracheophyta</taxon>
        <taxon>Spermatophyta</taxon>
        <taxon>Magnoliopsida</taxon>
        <taxon>eudicotyledons</taxon>
        <taxon>Gunneridae</taxon>
        <taxon>Pentapetalae</taxon>
        <taxon>asterids</taxon>
        <taxon>Ericales</taxon>
        <taxon>Ericaceae</taxon>
        <taxon>Ericoideae</taxon>
        <taxon>Rhodoreae</taxon>
        <taxon>Rhododendron</taxon>
    </lineage>
</organism>
<sequence>MTCFFSSSPTGIRGKLVKGSQSEYLNGVNVETKVDPDSFTFYDLMDIIREMGYGLRDSNGVTEYINCPNVVESDEDHEQEVEVEVEVEVIGKGHGGGELGGVKHVEEPVVDEEGERVGDEIDEDCDSNFEWQPNDDSSSSCDSFNGLEESSDEEEEENIALVGIAKFPSVENRYCIRHMYSNFNKLYKRKEWKDLMWQAASVYTIHEFEEKMKEIKELDETTYEWLMNEEPKTWARGFVVDLEERTCICGKWGECGIPCSHGMAAIITNKSNPEDFVDDCLHVTTFAKTYEHMIKPILDASMWVRMDFDPLNSPPFRTRSGRRRKAMRREHDEEPKKKGGVRRHYTTIKCRICKQPGHNTRTCAQKSTNTTVEQKWPWKWLVVEGVEVVEEEEEGRVVEEEKVLHQTQVKQGMVKQKWWEAHEEVVALLQSMPIPMFEVEEEKEVEALMHFLV</sequence>
<comment type="caution">
    <text evidence="7">The sequence shown here is derived from an EMBL/GenBank/DDBJ whole genome shotgun (WGS) entry which is preliminary data.</text>
</comment>
<evidence type="ECO:0000313" key="7">
    <source>
        <dbReference type="EMBL" id="KAG5549576.1"/>
    </source>
</evidence>
<keyword evidence="1" id="KW-0479">Metal-binding</keyword>
<dbReference type="PANTHER" id="PTHR31973:SF187">
    <property type="entry name" value="MUTATOR TRANSPOSASE MUDRA PROTEIN"/>
    <property type="match status" value="1"/>
</dbReference>
<name>A0AAV6KAR9_9ERIC</name>
<evidence type="ECO:0000256" key="1">
    <source>
        <dbReference type="ARBA" id="ARBA00022723"/>
    </source>
</evidence>
<proteinExistence type="predicted"/>
<reference evidence="7" key="1">
    <citation type="submission" date="2020-08" db="EMBL/GenBank/DDBJ databases">
        <title>Plant Genome Project.</title>
        <authorList>
            <person name="Zhang R.-G."/>
        </authorList>
    </citation>
    <scope>NUCLEOTIDE SEQUENCE</scope>
    <source>
        <strain evidence="7">WSP0</strain>
        <tissue evidence="7">Leaf</tissue>
    </source>
</reference>
<dbReference type="Pfam" id="PF04434">
    <property type="entry name" value="SWIM"/>
    <property type="match status" value="1"/>
</dbReference>
<evidence type="ECO:0000256" key="5">
    <source>
        <dbReference type="SAM" id="MobiDB-lite"/>
    </source>
</evidence>
<dbReference type="PROSITE" id="PS50966">
    <property type="entry name" value="ZF_SWIM"/>
    <property type="match status" value="1"/>
</dbReference>
<evidence type="ECO:0000256" key="3">
    <source>
        <dbReference type="ARBA" id="ARBA00022833"/>
    </source>
</evidence>
<evidence type="ECO:0000313" key="8">
    <source>
        <dbReference type="Proteomes" id="UP000823749"/>
    </source>
</evidence>
<dbReference type="GO" id="GO:0008270">
    <property type="term" value="F:zinc ion binding"/>
    <property type="evidence" value="ECO:0007669"/>
    <property type="project" value="UniProtKB-KW"/>
</dbReference>
<feature type="domain" description="SWIM-type" evidence="6">
    <location>
        <begin position="238"/>
        <end position="270"/>
    </location>
</feature>
<evidence type="ECO:0000259" key="6">
    <source>
        <dbReference type="PROSITE" id="PS50966"/>
    </source>
</evidence>
<dbReference type="AlphaFoldDB" id="A0AAV6KAR9"/>
<feature type="region of interest" description="Disordered" evidence="5">
    <location>
        <begin position="314"/>
        <end position="340"/>
    </location>
</feature>
<evidence type="ECO:0000256" key="4">
    <source>
        <dbReference type="PROSITE-ProRule" id="PRU00325"/>
    </source>
</evidence>
<gene>
    <name evidence="7" type="ORF">RHGRI_014783</name>
</gene>
<accession>A0AAV6KAR9</accession>
<keyword evidence="3" id="KW-0862">Zinc</keyword>
<dbReference type="EMBL" id="JACTNZ010000005">
    <property type="protein sequence ID" value="KAG5549576.1"/>
    <property type="molecule type" value="Genomic_DNA"/>
</dbReference>
<feature type="compositionally biased region" description="Basic residues" evidence="5">
    <location>
        <begin position="319"/>
        <end position="328"/>
    </location>
</feature>
<feature type="region of interest" description="Disordered" evidence="5">
    <location>
        <begin position="126"/>
        <end position="156"/>
    </location>
</feature>